<accession>V4TQ42</accession>
<organism evidence="1 2">
    <name type="scientific">Citrus clementina</name>
    <name type="common">Clementine</name>
    <name type="synonym">Citrus deliciosa x Citrus sinensis</name>
    <dbReference type="NCBI Taxonomy" id="85681"/>
    <lineage>
        <taxon>Eukaryota</taxon>
        <taxon>Viridiplantae</taxon>
        <taxon>Streptophyta</taxon>
        <taxon>Embryophyta</taxon>
        <taxon>Tracheophyta</taxon>
        <taxon>Spermatophyta</taxon>
        <taxon>Magnoliopsida</taxon>
        <taxon>eudicotyledons</taxon>
        <taxon>Gunneridae</taxon>
        <taxon>Pentapetalae</taxon>
        <taxon>rosids</taxon>
        <taxon>malvids</taxon>
        <taxon>Sapindales</taxon>
        <taxon>Rutaceae</taxon>
        <taxon>Aurantioideae</taxon>
        <taxon>Citrus</taxon>
    </lineage>
</organism>
<dbReference type="KEGG" id="cic:CICLE_v100320222m"/>
<evidence type="ECO:0000313" key="2">
    <source>
        <dbReference type="Proteomes" id="UP000030687"/>
    </source>
</evidence>
<sequence length="74" mass="8363">RFQDNTMLKAEVEAEDGWDNKGIGSPYLVQMDGDSDEWRLYYRGIGNRGRTGIGLAVSEGSDVRKFTRWTGFSV</sequence>
<dbReference type="STRING" id="85681.V4TQ42"/>
<dbReference type="PANTHER" id="PTHR35279">
    <property type="match status" value="1"/>
</dbReference>
<dbReference type="SUPFAM" id="SSF75005">
    <property type="entry name" value="Arabinanase/levansucrase/invertase"/>
    <property type="match status" value="1"/>
</dbReference>
<dbReference type="Gramene" id="ESR51976">
    <property type="protein sequence ID" value="ESR51976"/>
    <property type="gene ID" value="CICLE_v100320222mg"/>
</dbReference>
<dbReference type="InParanoid" id="V4TQ42"/>
<feature type="non-terminal residue" evidence="1">
    <location>
        <position position="1"/>
    </location>
</feature>
<reference evidence="1 2" key="1">
    <citation type="submission" date="2013-10" db="EMBL/GenBank/DDBJ databases">
        <authorList>
            <consortium name="International Citrus Genome Consortium"/>
            <person name="Jenkins J."/>
            <person name="Schmutz J."/>
            <person name="Prochnik S."/>
            <person name="Rokhsar D."/>
            <person name="Gmitter F."/>
            <person name="Ollitrault P."/>
            <person name="Machado M."/>
            <person name="Talon M."/>
            <person name="Wincker P."/>
            <person name="Jaillon O."/>
            <person name="Morgante M."/>
        </authorList>
    </citation>
    <scope>NUCLEOTIDE SEQUENCE</scope>
    <source>
        <strain evidence="2">cv. Clemenules</strain>
    </source>
</reference>
<protein>
    <submittedName>
        <fullName evidence="1">Uncharacterized protein</fullName>
    </submittedName>
</protein>
<evidence type="ECO:0000313" key="1">
    <source>
        <dbReference type="EMBL" id="ESR51976.1"/>
    </source>
</evidence>
<name>V4TQ42_CITCL</name>
<dbReference type="AlphaFoldDB" id="V4TQ42"/>
<dbReference type="EMBL" id="KI536726">
    <property type="protein sequence ID" value="ESR51976.1"/>
    <property type="molecule type" value="Genomic_DNA"/>
</dbReference>
<proteinExistence type="predicted"/>
<dbReference type="Gene3D" id="2.115.10.20">
    <property type="entry name" value="Glycosyl hydrolase domain, family 43"/>
    <property type="match status" value="1"/>
</dbReference>
<dbReference type="eggNOG" id="KOG2084">
    <property type="taxonomic scope" value="Eukaryota"/>
</dbReference>
<dbReference type="PANTHER" id="PTHR35279:SF1">
    <property type="entry name" value="ARABINANASE_LEVANSUCRASE_INVERTASE"/>
    <property type="match status" value="1"/>
</dbReference>
<dbReference type="Proteomes" id="UP000030687">
    <property type="component" value="Unassembled WGS sequence"/>
</dbReference>
<keyword evidence="2" id="KW-1185">Reference proteome</keyword>
<gene>
    <name evidence="1" type="ORF">CICLE_v100320222mg</name>
</gene>
<dbReference type="InterPro" id="IPR023296">
    <property type="entry name" value="Glyco_hydro_beta-prop_sf"/>
</dbReference>